<dbReference type="Pfam" id="PF13474">
    <property type="entry name" value="SnoaL_3"/>
    <property type="match status" value="1"/>
</dbReference>
<gene>
    <name evidence="2" type="ORF">RFH47_06985</name>
</gene>
<reference evidence="2" key="1">
    <citation type="submission" date="2023-08" db="EMBL/GenBank/DDBJ databases">
        <title>Emergence of clinically-relevant ST2 carbapenem-resistant Acinetobacter baumannii strains in hospital sewages in Zhejiang, East of China.</title>
        <authorList>
            <person name="Kaichao C."/>
            <person name="Zhang R."/>
        </authorList>
    </citation>
    <scope>NUCLEOTIDE SEQUENCE</scope>
    <source>
        <strain evidence="2">M-RB-37</strain>
    </source>
</reference>
<organism evidence="2 3">
    <name type="scientific">Acinetobacter rudis</name>
    <dbReference type="NCBI Taxonomy" id="632955"/>
    <lineage>
        <taxon>Bacteria</taxon>
        <taxon>Pseudomonadati</taxon>
        <taxon>Pseudomonadota</taxon>
        <taxon>Gammaproteobacteria</taxon>
        <taxon>Moraxellales</taxon>
        <taxon>Moraxellaceae</taxon>
        <taxon>Acinetobacter</taxon>
    </lineage>
</organism>
<dbReference type="InterPro" id="IPR037401">
    <property type="entry name" value="SnoaL-like"/>
</dbReference>
<dbReference type="InterPro" id="IPR032710">
    <property type="entry name" value="NTF2-like_dom_sf"/>
</dbReference>
<dbReference type="EMBL" id="JAVIDL010000010">
    <property type="protein sequence ID" value="MDQ8935470.1"/>
    <property type="molecule type" value="Genomic_DNA"/>
</dbReference>
<feature type="domain" description="SnoaL-like" evidence="1">
    <location>
        <begin position="20"/>
        <end position="134"/>
    </location>
</feature>
<dbReference type="SUPFAM" id="SSF54427">
    <property type="entry name" value="NTF2-like"/>
    <property type="match status" value="1"/>
</dbReference>
<proteinExistence type="predicted"/>
<name>A0AAW8JA67_9GAMM</name>
<protein>
    <submittedName>
        <fullName evidence="2">Nuclear transport factor 2 family protein</fullName>
    </submittedName>
</protein>
<comment type="caution">
    <text evidence="2">The sequence shown here is derived from an EMBL/GenBank/DDBJ whole genome shotgun (WGS) entry which is preliminary data.</text>
</comment>
<dbReference type="Proteomes" id="UP001243844">
    <property type="component" value="Unassembled WGS sequence"/>
</dbReference>
<evidence type="ECO:0000313" key="3">
    <source>
        <dbReference type="Proteomes" id="UP001243844"/>
    </source>
</evidence>
<dbReference type="Gene3D" id="3.10.450.50">
    <property type="match status" value="1"/>
</dbReference>
<dbReference type="AlphaFoldDB" id="A0AAW8JA67"/>
<sequence>MKKIIIEGDHKIATEVIDQIALWDKAIIRQQVDTLIGYCSEKVSLFDVSSQIDGIQEYRKEWEKLSPYFSQHIDILRRNIKLHIATDLAVMHCLTKVVDVASETTLVPWCRTTLCLQKPQQHWLVVHQHISIPINMQTGNIILIKDQPKLRLVV</sequence>
<accession>A0AAW8JA67</accession>
<evidence type="ECO:0000259" key="1">
    <source>
        <dbReference type="Pfam" id="PF13474"/>
    </source>
</evidence>
<dbReference type="RefSeq" id="WP_308975719.1">
    <property type="nucleotide sequence ID" value="NZ_JAVIDL010000010.1"/>
</dbReference>
<evidence type="ECO:0000313" key="2">
    <source>
        <dbReference type="EMBL" id="MDQ8935470.1"/>
    </source>
</evidence>